<accession>A0ABS8KUZ6</accession>
<reference evidence="1 2" key="1">
    <citation type="submission" date="2021-11" db="EMBL/GenBank/DDBJ databases">
        <authorList>
            <person name="Lee D.-H."/>
            <person name="Kim S.-B."/>
        </authorList>
    </citation>
    <scope>NUCLEOTIDE SEQUENCE [LARGE SCALE GENOMIC DNA]</scope>
    <source>
        <strain evidence="1 2">KCTC 52223</strain>
    </source>
</reference>
<evidence type="ECO:0000313" key="2">
    <source>
        <dbReference type="Proteomes" id="UP001198862"/>
    </source>
</evidence>
<proteinExistence type="predicted"/>
<comment type="caution">
    <text evidence="1">The sequence shown here is derived from an EMBL/GenBank/DDBJ whole genome shotgun (WGS) entry which is preliminary data.</text>
</comment>
<protein>
    <submittedName>
        <fullName evidence="1">Uncharacterized protein</fullName>
    </submittedName>
</protein>
<dbReference type="EMBL" id="JAJISD010000005">
    <property type="protein sequence ID" value="MCC8429854.1"/>
    <property type="molecule type" value="Genomic_DNA"/>
</dbReference>
<dbReference type="RefSeq" id="WP_230551053.1">
    <property type="nucleotide sequence ID" value="NZ_JAJISD010000005.1"/>
</dbReference>
<organism evidence="1 2">
    <name type="scientific">Reyranella aquatilis</name>
    <dbReference type="NCBI Taxonomy" id="2035356"/>
    <lineage>
        <taxon>Bacteria</taxon>
        <taxon>Pseudomonadati</taxon>
        <taxon>Pseudomonadota</taxon>
        <taxon>Alphaproteobacteria</taxon>
        <taxon>Hyphomicrobiales</taxon>
        <taxon>Reyranellaceae</taxon>
        <taxon>Reyranella</taxon>
    </lineage>
</organism>
<dbReference type="Proteomes" id="UP001198862">
    <property type="component" value="Unassembled WGS sequence"/>
</dbReference>
<sequence length="1547" mass="160826">MATPVQLTYHLSANLLSELTQGGSGNGVNAYLWYNAYAAGGNASPFTTVISNGSASGGTFNSTTGTTDWTLSLTTDASVAATQVSGGKVYLIIQSNPTTTPTANDLITLIGTTEGNITPANAVAWNFSYDTFEVALANNSADVADLSAINSFGHQFGISAVVDGAVVARGYNSTYDAEGIAGLINTAAAGVPNPSTTAPVIDFPTGSTLAGTPMIAITPATDNGQQAPPYNPPPTTPNYTDIWQASNWQNYVTTVGGLSGVELVGHFNGASDAKVNGIYHNPGYYAYTVAAQAISGNATLSDGNYFILSPTASSQIKGYIAISEASLRGNLYSPGLASAPAYIFSDAALQDPYTIENSTLPAGETNTGRNDQWGNIFTELFTGFTGGYFGGTGVSIPASEGNPHAPTNTVNLNQNYNWDPTYAFDGARASGTTLTGQHYDPYAKIFFDNSNVYGTAYGDALTTQFTASVTLPVFTGPAKTGTDVANIDLWAFGSSEKMTTVPGTGGSGQPPLTQFYAPYTINNYLAPGGADYAVPTAPSTSNNLSLNLANNGLVVDSDTADIQLGIYLGSGQFQYIDLPSGAAQNGGGAWQNWKIVASAQGHPADQPFAIESIPIPANFGATPPTAYVPYTTSGQVGALGFNNLPAVANATNWYQLIVGGKTFNFYATLDGSSYVTALAADGLASITPPGASQTSMSLLLVPGSMNALPGALMEAYATESTIAGTVQPTSPVAGALSGPPDALVLSAIQTGAGQGQSVNLNSSVYLTATTSLGFGWTGESNSVNQPSWISGATNKVLASDIARVEAVDLVTGLSAMVWNVTPDIDGQWLTPTSFSFTAGAYAVTMTEMLSDGIIPFVKASSPVYVVVSATGAITGTAAEISGALDAYQAVNASLTSITISDGQPLTIDWADITADAHALALIPGGAYTLNVVDSSTTIMANIAALNGNTKVAGIGFTDDTPPTLTFTNAEYTTTYSTAIGKMMGERTIAVTGVTGESYGAFNQIYEHGVLSSGANGAGVLALTQQFTTGYSSAGPITSAATLEHDIDNAGRTVRDIYTTAVFATLPAPYPVAAVPYPVTVPPLKPPPVFDSPGPSNNTFTSVQYDYANGGATPVQTTYTYGNTSGPPGSTTEVDVFDVNNHQISQSFSGFNPQSNNGVAENETSFAMINNVQVITSTTNFYEYSLPVNGNNYTLAEETKDSLGHKLKNVYSGIFGIDGLVYSSHEEYFLGGTYSGKKYVSNTIEGLPLSGVEVSFDSGNHLSQLLFTGVTSQPYSSYSYDYSYDNGAWGGGAVVAQTYFYTNVTGQSYSSYEVELDGSGNTTSITYSGYTVTSTQPYASLEYFYSGGAATGAYNGYVTHIAGKDWTGEMHGFDTSGQLVRQMFTGVTKQPYTSYENDYAGGVLTGQKVYHTNVVGKHPDGEQYSTYEVDLTATGALALEIYNMNNGSHRIIGSTISQTIDSIYNDLTTGGGGADVFSYTPFFGDATITDFASGTDKISLSTSEFANFAYVQAHSSVVGGNTVIDGTNGDSITLNGITSLQESDFLFV</sequence>
<keyword evidence="2" id="KW-1185">Reference proteome</keyword>
<evidence type="ECO:0000313" key="1">
    <source>
        <dbReference type="EMBL" id="MCC8429854.1"/>
    </source>
</evidence>
<name>A0ABS8KUZ6_9HYPH</name>
<gene>
    <name evidence="1" type="ORF">LJ725_12815</name>
</gene>